<dbReference type="PANTHER" id="PTHR46470:SF2">
    <property type="entry name" value="GLYCERALDEHYDE 3-PHOSPHATE PHOSPHATASE"/>
    <property type="match status" value="1"/>
</dbReference>
<dbReference type="GO" id="GO:0046872">
    <property type="term" value="F:metal ion binding"/>
    <property type="evidence" value="ECO:0007669"/>
    <property type="project" value="UniProtKB-KW"/>
</dbReference>
<dbReference type="Gene3D" id="3.40.50.1000">
    <property type="entry name" value="HAD superfamily/HAD-like"/>
    <property type="match status" value="1"/>
</dbReference>
<evidence type="ECO:0000313" key="6">
    <source>
        <dbReference type="EMBL" id="HIP74793.1"/>
    </source>
</evidence>
<keyword evidence="3" id="KW-0479">Metal-binding</keyword>
<keyword evidence="5" id="KW-0460">Magnesium</keyword>
<evidence type="ECO:0000256" key="4">
    <source>
        <dbReference type="ARBA" id="ARBA00022801"/>
    </source>
</evidence>
<dbReference type="Gene3D" id="1.10.150.520">
    <property type="match status" value="1"/>
</dbReference>
<dbReference type="InterPro" id="IPR036412">
    <property type="entry name" value="HAD-like_sf"/>
</dbReference>
<comment type="caution">
    <text evidence="6">The sequence shown here is derived from an EMBL/GenBank/DDBJ whole genome shotgun (WGS) entry which is preliminary data.</text>
</comment>
<reference evidence="6" key="1">
    <citation type="journal article" date="2020" name="ISME J.">
        <title>Gammaproteobacteria mediating utilization of methyl-, sulfur- and petroleum organic compounds in deep ocean hydrothermal plumes.</title>
        <authorList>
            <person name="Zhou Z."/>
            <person name="Liu Y."/>
            <person name="Pan J."/>
            <person name="Cron B.R."/>
            <person name="Toner B.M."/>
            <person name="Anantharaman K."/>
            <person name="Breier J.A."/>
            <person name="Dick G.J."/>
            <person name="Li M."/>
        </authorList>
    </citation>
    <scope>NUCLEOTIDE SEQUENCE</scope>
    <source>
        <strain evidence="6">SZUA-1451</strain>
    </source>
</reference>
<dbReference type="SFLD" id="SFLDS00003">
    <property type="entry name" value="Haloacid_Dehalogenase"/>
    <property type="match status" value="1"/>
</dbReference>
<name>A0A832Z8I4_9EURY</name>
<organism evidence="6 7">
    <name type="scientific">Thermococcus paralvinellae</name>
    <dbReference type="NCBI Taxonomy" id="582419"/>
    <lineage>
        <taxon>Archaea</taxon>
        <taxon>Methanobacteriati</taxon>
        <taxon>Methanobacteriota</taxon>
        <taxon>Thermococci</taxon>
        <taxon>Thermococcales</taxon>
        <taxon>Thermococcaceae</taxon>
        <taxon>Thermococcus</taxon>
    </lineage>
</organism>
<dbReference type="InterPro" id="IPR023214">
    <property type="entry name" value="HAD_sf"/>
</dbReference>
<keyword evidence="4 6" id="KW-0378">Hydrolase</keyword>
<evidence type="ECO:0000256" key="3">
    <source>
        <dbReference type="ARBA" id="ARBA00022723"/>
    </source>
</evidence>
<evidence type="ECO:0000256" key="2">
    <source>
        <dbReference type="ARBA" id="ARBA00007958"/>
    </source>
</evidence>
<evidence type="ECO:0000256" key="1">
    <source>
        <dbReference type="ARBA" id="ARBA00001946"/>
    </source>
</evidence>
<dbReference type="InterPro" id="IPR051400">
    <property type="entry name" value="HAD-like_hydrolase"/>
</dbReference>
<dbReference type="GO" id="GO:0044281">
    <property type="term" value="P:small molecule metabolic process"/>
    <property type="evidence" value="ECO:0007669"/>
    <property type="project" value="UniProtKB-ARBA"/>
</dbReference>
<dbReference type="PANTHER" id="PTHR46470">
    <property type="entry name" value="N-ACYLNEURAMINATE-9-PHOSPHATASE"/>
    <property type="match status" value="1"/>
</dbReference>
<sequence length="230" mass="27153">MLVMVDLDDTLCNTWEAGKYTILRLIPHLLRKRKFRAMFYILTARYRELERSRELLVLDLDKILQKLMERVYGKVKKEDLEEMVELVDRTFFSNLKLFPDARPFLEGLRRMDARIVLVTDSSTYWQRKKLEYLGIRDYFDGIIISGETGHSKLDPHNFLLARRMFPAENEVYMVGDRDDTDMKGGKAVGATTILVRRGYFKGRGAKYADYIVRDLNEALEVIRREHEMRA</sequence>
<dbReference type="Proteomes" id="UP000649326">
    <property type="component" value="Unassembled WGS sequence"/>
</dbReference>
<evidence type="ECO:0000256" key="5">
    <source>
        <dbReference type="ARBA" id="ARBA00022842"/>
    </source>
</evidence>
<comment type="cofactor">
    <cofactor evidence="1">
        <name>Mg(2+)</name>
        <dbReference type="ChEBI" id="CHEBI:18420"/>
    </cofactor>
</comment>
<comment type="similarity">
    <text evidence="2">Belongs to the HAD-like hydrolase superfamily.</text>
</comment>
<dbReference type="EMBL" id="DQUG01000054">
    <property type="protein sequence ID" value="HIP74793.1"/>
    <property type="molecule type" value="Genomic_DNA"/>
</dbReference>
<dbReference type="SFLD" id="SFLDG01129">
    <property type="entry name" value="C1.5:_HAD__Beta-PGM__Phosphata"/>
    <property type="match status" value="1"/>
</dbReference>
<proteinExistence type="inferred from homology"/>
<dbReference type="GO" id="GO:0016791">
    <property type="term" value="F:phosphatase activity"/>
    <property type="evidence" value="ECO:0007669"/>
    <property type="project" value="TreeGrafter"/>
</dbReference>
<gene>
    <name evidence="6" type="ORF">EYH13_01275</name>
</gene>
<protein>
    <submittedName>
        <fullName evidence="6">HAD family hydrolase</fullName>
    </submittedName>
</protein>
<dbReference type="SUPFAM" id="SSF56784">
    <property type="entry name" value="HAD-like"/>
    <property type="match status" value="1"/>
</dbReference>
<dbReference type="InterPro" id="IPR006439">
    <property type="entry name" value="HAD-SF_hydro_IA"/>
</dbReference>
<accession>A0A832Z8I4</accession>
<dbReference type="AlphaFoldDB" id="A0A832Z8I4"/>
<dbReference type="Pfam" id="PF00702">
    <property type="entry name" value="Hydrolase"/>
    <property type="match status" value="1"/>
</dbReference>
<evidence type="ECO:0000313" key="7">
    <source>
        <dbReference type="Proteomes" id="UP000649326"/>
    </source>
</evidence>
<dbReference type="NCBIfam" id="TIGR01549">
    <property type="entry name" value="HAD-SF-IA-v1"/>
    <property type="match status" value="1"/>
</dbReference>